<feature type="compositionally biased region" description="Basic and acidic residues" evidence="1">
    <location>
        <begin position="199"/>
        <end position="212"/>
    </location>
</feature>
<gene>
    <name evidence="2" type="ORF">EHQ30_16645</name>
</gene>
<evidence type="ECO:0000313" key="2">
    <source>
        <dbReference type="EMBL" id="TGK91819.1"/>
    </source>
</evidence>
<accession>A0A2M9Y1H3</accession>
<proteinExistence type="predicted"/>
<protein>
    <submittedName>
        <fullName evidence="2">Uncharacterized protein</fullName>
    </submittedName>
</protein>
<feature type="region of interest" description="Disordered" evidence="1">
    <location>
        <begin position="199"/>
        <end position="230"/>
    </location>
</feature>
<reference evidence="2" key="1">
    <citation type="journal article" date="2019" name="PLoS Negl. Trop. Dis.">
        <title>Revisiting the worldwide diversity of Leptospira species in the environment.</title>
        <authorList>
            <person name="Vincent A.T."/>
            <person name="Schiettekatte O."/>
            <person name="Bourhy P."/>
            <person name="Veyrier F.J."/>
            <person name="Picardeau M."/>
        </authorList>
    </citation>
    <scope>NUCLEOTIDE SEQUENCE [LARGE SCALE GENOMIC DNA]</scope>
    <source>
        <strain evidence="2">201800277</strain>
    </source>
</reference>
<evidence type="ECO:0000256" key="1">
    <source>
        <dbReference type="SAM" id="MobiDB-lite"/>
    </source>
</evidence>
<evidence type="ECO:0000313" key="3">
    <source>
        <dbReference type="Proteomes" id="UP000297891"/>
    </source>
</evidence>
<dbReference type="RefSeq" id="WP_100790664.1">
    <property type="nucleotide sequence ID" value="NZ_NPDQ01000004.1"/>
</dbReference>
<dbReference type="OrthoDB" id="325060at2"/>
<name>A0A2M9Y1H3_9LEPT</name>
<organism evidence="2 3">
    <name type="scientific">Leptospira brenneri</name>
    <dbReference type="NCBI Taxonomy" id="2023182"/>
    <lineage>
        <taxon>Bacteria</taxon>
        <taxon>Pseudomonadati</taxon>
        <taxon>Spirochaetota</taxon>
        <taxon>Spirochaetia</taxon>
        <taxon>Leptospirales</taxon>
        <taxon>Leptospiraceae</taxon>
        <taxon>Leptospira</taxon>
    </lineage>
</organism>
<keyword evidence="3" id="KW-1185">Reference proteome</keyword>
<dbReference type="Proteomes" id="UP000297891">
    <property type="component" value="Unassembled WGS sequence"/>
</dbReference>
<dbReference type="EMBL" id="RQFP01000014">
    <property type="protein sequence ID" value="TGK91819.1"/>
    <property type="molecule type" value="Genomic_DNA"/>
</dbReference>
<comment type="caution">
    <text evidence="2">The sequence shown here is derived from an EMBL/GenBank/DDBJ whole genome shotgun (WGS) entry which is preliminary data.</text>
</comment>
<dbReference type="AlphaFoldDB" id="A0A2M9Y1H3"/>
<sequence>MSAQVRILKTNLFLLLVFSHCVLFEPKISKVPDAYVRDEVMNAEQKNATRILTDKIIKLNNEVSIQRKTNTLTSQAIKISAAKVTKHGSQRDLARSKETYFVLKEDSSSSKKYLEESQSHELERAKEETRYKTWVQKEKEDKAYLEMKEAALGELIAELELVRSEIAVKFQESQGKTPADPEYIKKEIYETQYAEKKSDARRRVSDFERTKTEAPSLPKVNLEDSFDDAK</sequence>